<dbReference type="PANTHER" id="PTHR48075">
    <property type="entry name" value="3-HYDROXYACYL-COA DEHYDROGENASE FAMILY PROTEIN"/>
    <property type="match status" value="1"/>
</dbReference>
<comment type="caution">
    <text evidence="8">The sequence shown here is derived from an EMBL/GenBank/DDBJ whole genome shotgun (WGS) entry which is preliminary data.</text>
</comment>
<dbReference type="InterPro" id="IPR006108">
    <property type="entry name" value="3HC_DH_C"/>
</dbReference>
<sequence length="286" mass="30470">MTAISRVGVVGCGVMGAGFAEVCVRSGVDVLVAVSGPDALVRGRDRVTRSLAGAVRKGRITEAERDAALARLSFTVGLLDLADRELVLEAVPEHEPTKLEVFSALDKIVEDREAILASITSSIPIVRLARATDRAGYVVGLHLFNPAPVLPLVELTGSLLTHESTCARAASFATDVLHKEVIRSTDRSGFVVNALLIPYLMSAVRMVESGFASASDIDKGMTRGCAHPTGPLALVDLIGVDTVVAVGKSLYEEFKEQLYAPPPLLVRMLEAGLLGRKSGRGFYDYR</sequence>
<protein>
    <submittedName>
        <fullName evidence="8">3-hydroxyacyl-CoA dehydrogenase</fullName>
    </submittedName>
</protein>
<dbReference type="AlphaFoldDB" id="A0A495JSD3"/>
<evidence type="ECO:0000256" key="1">
    <source>
        <dbReference type="ARBA" id="ARBA00005086"/>
    </source>
</evidence>
<dbReference type="Pfam" id="PF02737">
    <property type="entry name" value="3HCDH_N"/>
    <property type="match status" value="1"/>
</dbReference>
<dbReference type="Proteomes" id="UP000277671">
    <property type="component" value="Unassembled WGS sequence"/>
</dbReference>
<dbReference type="NCBIfam" id="NF005875">
    <property type="entry name" value="PRK07819.1"/>
    <property type="match status" value="1"/>
</dbReference>
<dbReference type="InterPro" id="IPR022694">
    <property type="entry name" value="3-OHacyl-CoA_DH"/>
</dbReference>
<dbReference type="PIRSF" id="PIRSF000105">
    <property type="entry name" value="HCDH"/>
    <property type="match status" value="1"/>
</dbReference>
<dbReference type="InterPro" id="IPR013328">
    <property type="entry name" value="6PGD_dom2"/>
</dbReference>
<evidence type="ECO:0000256" key="4">
    <source>
        <dbReference type="PIRSR" id="PIRSR000105-1"/>
    </source>
</evidence>
<gene>
    <name evidence="8" type="ORF">BDK92_6338</name>
</gene>
<comment type="similarity">
    <text evidence="2">Belongs to the 3-hydroxyacyl-CoA dehydrogenase family.</text>
</comment>
<dbReference type="Gene3D" id="3.40.50.720">
    <property type="entry name" value="NAD(P)-binding Rossmann-like Domain"/>
    <property type="match status" value="1"/>
</dbReference>
<dbReference type="Pfam" id="PF00725">
    <property type="entry name" value="3HCDH"/>
    <property type="match status" value="1"/>
</dbReference>
<dbReference type="InterPro" id="IPR036291">
    <property type="entry name" value="NAD(P)-bd_dom_sf"/>
</dbReference>
<evidence type="ECO:0000256" key="3">
    <source>
        <dbReference type="ARBA" id="ARBA00023002"/>
    </source>
</evidence>
<evidence type="ECO:0000313" key="8">
    <source>
        <dbReference type="EMBL" id="RKR91910.1"/>
    </source>
</evidence>
<organism evidence="8 9">
    <name type="scientific">Micromonospora pisi</name>
    <dbReference type="NCBI Taxonomy" id="589240"/>
    <lineage>
        <taxon>Bacteria</taxon>
        <taxon>Bacillati</taxon>
        <taxon>Actinomycetota</taxon>
        <taxon>Actinomycetes</taxon>
        <taxon>Micromonosporales</taxon>
        <taxon>Micromonosporaceae</taxon>
        <taxon>Micromonospora</taxon>
    </lineage>
</organism>
<dbReference type="InterPro" id="IPR006176">
    <property type="entry name" value="3-OHacyl-CoA_DH_NAD-bd"/>
</dbReference>
<feature type="domain" description="3-hydroxyacyl-CoA dehydrogenase NAD binding" evidence="7">
    <location>
        <begin position="7"/>
        <end position="185"/>
    </location>
</feature>
<dbReference type="Gene3D" id="1.10.1040.10">
    <property type="entry name" value="N-(1-d-carboxylethyl)-l-norvaline Dehydrogenase, domain 2"/>
    <property type="match status" value="1"/>
</dbReference>
<feature type="binding site" evidence="5">
    <location>
        <position position="50"/>
    </location>
    <ligand>
        <name>CoA</name>
        <dbReference type="ChEBI" id="CHEBI:57287"/>
    </ligand>
</feature>
<accession>A0A495JSD3</accession>
<name>A0A495JSD3_9ACTN</name>
<evidence type="ECO:0000256" key="2">
    <source>
        <dbReference type="ARBA" id="ARBA00009463"/>
    </source>
</evidence>
<dbReference type="GO" id="GO:0006635">
    <property type="term" value="P:fatty acid beta-oxidation"/>
    <property type="evidence" value="ECO:0007669"/>
    <property type="project" value="TreeGrafter"/>
</dbReference>
<keyword evidence="9" id="KW-1185">Reference proteome</keyword>
<evidence type="ECO:0000256" key="5">
    <source>
        <dbReference type="PIRSR" id="PIRSR000105-3"/>
    </source>
</evidence>
<proteinExistence type="inferred from homology"/>
<feature type="site" description="Important for catalytic activity" evidence="4">
    <location>
        <position position="142"/>
    </location>
</feature>
<dbReference type="SUPFAM" id="SSF51735">
    <property type="entry name" value="NAD(P)-binding Rossmann-fold domains"/>
    <property type="match status" value="1"/>
</dbReference>
<keyword evidence="3" id="KW-0560">Oxidoreductase</keyword>
<feature type="domain" description="3-hydroxyacyl-CoA dehydrogenase C-terminal" evidence="6">
    <location>
        <begin position="189"/>
        <end position="285"/>
    </location>
</feature>
<feature type="binding site" evidence="5">
    <location>
        <position position="57"/>
    </location>
    <ligand>
        <name>CoA</name>
        <dbReference type="ChEBI" id="CHEBI:57287"/>
    </ligand>
</feature>
<dbReference type="GO" id="GO:0070403">
    <property type="term" value="F:NAD+ binding"/>
    <property type="evidence" value="ECO:0007669"/>
    <property type="project" value="InterPro"/>
</dbReference>
<dbReference type="GO" id="GO:0008691">
    <property type="term" value="F:3-hydroxybutyryl-CoA dehydrogenase activity"/>
    <property type="evidence" value="ECO:0007669"/>
    <property type="project" value="TreeGrafter"/>
</dbReference>
<dbReference type="SUPFAM" id="SSF48179">
    <property type="entry name" value="6-phosphogluconate dehydrogenase C-terminal domain-like"/>
    <property type="match status" value="1"/>
</dbReference>
<dbReference type="RefSeq" id="WP_121160000.1">
    <property type="nucleotide sequence ID" value="NZ_RBKT01000001.1"/>
</dbReference>
<dbReference type="PANTHER" id="PTHR48075:SF9">
    <property type="entry name" value="3-HYDROXYBUTYRYL-COA DEHYDROGENASE"/>
    <property type="match status" value="1"/>
</dbReference>
<dbReference type="InterPro" id="IPR008927">
    <property type="entry name" value="6-PGluconate_DH-like_C_sf"/>
</dbReference>
<dbReference type="EMBL" id="RBKT01000001">
    <property type="protein sequence ID" value="RKR91910.1"/>
    <property type="molecule type" value="Genomic_DNA"/>
</dbReference>
<evidence type="ECO:0000313" key="9">
    <source>
        <dbReference type="Proteomes" id="UP000277671"/>
    </source>
</evidence>
<reference evidence="8 9" key="1">
    <citation type="submission" date="2018-10" db="EMBL/GenBank/DDBJ databases">
        <title>Sequencing the genomes of 1000 actinobacteria strains.</title>
        <authorList>
            <person name="Klenk H.-P."/>
        </authorList>
    </citation>
    <scope>NUCLEOTIDE SEQUENCE [LARGE SCALE GENOMIC DNA]</scope>
    <source>
        <strain evidence="8 9">DSM 45175</strain>
    </source>
</reference>
<evidence type="ECO:0000259" key="6">
    <source>
        <dbReference type="Pfam" id="PF00725"/>
    </source>
</evidence>
<dbReference type="OrthoDB" id="3229174at2"/>
<evidence type="ECO:0000259" key="7">
    <source>
        <dbReference type="Pfam" id="PF02737"/>
    </source>
</evidence>
<feature type="binding site" evidence="5">
    <location>
        <position position="121"/>
    </location>
    <ligand>
        <name>CoA</name>
        <dbReference type="ChEBI" id="CHEBI:57287"/>
    </ligand>
</feature>
<comment type="pathway">
    <text evidence="1">Lipid metabolism; butanoate metabolism.</text>
</comment>